<comment type="caution">
    <text evidence="2">The sequence shown here is derived from an EMBL/GenBank/DDBJ whole genome shotgun (WGS) entry which is preliminary data.</text>
</comment>
<dbReference type="STRING" id="45073.Lqui_1156"/>
<protein>
    <submittedName>
        <fullName evidence="2">Interaptin</fullName>
    </submittedName>
</protein>
<feature type="coiled-coil region" evidence="1">
    <location>
        <begin position="225"/>
        <end position="252"/>
    </location>
</feature>
<keyword evidence="1" id="KW-0175">Coiled coil</keyword>
<dbReference type="Proteomes" id="UP000054618">
    <property type="component" value="Unassembled WGS sequence"/>
</dbReference>
<proteinExistence type="predicted"/>
<dbReference type="OrthoDB" id="5648418at2"/>
<sequence>MKNRIIDLARRLSMLEHPVDILELGKQLHSCQDLFSKPLAIDSSEIEVQWQIITNIYKIYLKVNELKTRELNGQLLAQQVKELYHQKLSLESRLNSLRKEEADVRKRIDSHFPELLKACEGSSSTALLQANEGGEPIIRQFFISTRDEYQRLLHQNHQVIVGEKLHLRDDAIQKLNALNVIFTASTTIKHASLFAANSLSESKRLHDILQQLSSSKTQLIDTVSKNDLVAEIQELQKKILSLEDTVTDCDRQINESKLVNTQELDDLYSATSNIEDLLKGRQSRISYLNSYWPSALAFYFTNPEDHNEELTREQSELEYLELLHDKDNAAYQLAHLSEILEDTKKLLSDNSREWADHPKNHISSDAINIIINAIRGFIPGFIAREPVSSVSLLIELDKILPGLEQACNRHSQIVALLPQFIEAKKELNSLEASQVFSGLPEDFVPPARELAVLKEESAGRQNELIRLAQLLSKCQNLLSEYSFHRQISQQTEDVRTVQTNTLDKLARLENELLTLAQHPIDPQKLDTQIASLSLELKLLQTTIKPHELSTKSEETLEAALTNARMRRASTMDLHLGKLQYWNSKIIVKLQQLPADLNSWYVKLFMCLQQQHVNEATKRQMYQLLKDILFEMNEPSPSAPYRLLYKYKSLCENPSEQWSVLLSFKPPVEPNLQEKGKFHPILQSQLDSLLNRKYSREAKLCADLAHQLQKQPAQNANISVQLLRNYLSDPRYQSLYEHRGFWILSQWAAKVSTAVWNCFAENKSSFYQSVFYKATSTVHSLQEDFELANTMARQ</sequence>
<evidence type="ECO:0000256" key="1">
    <source>
        <dbReference type="SAM" id="Coils"/>
    </source>
</evidence>
<dbReference type="PATRIC" id="fig|45073.5.peg.1219"/>
<dbReference type="EMBL" id="LNYS01000006">
    <property type="protein sequence ID" value="KTD52312.1"/>
    <property type="molecule type" value="Genomic_DNA"/>
</dbReference>
<dbReference type="RefSeq" id="WP_058507230.1">
    <property type="nucleotide sequence ID" value="NZ_CAAAIK010000003.1"/>
</dbReference>
<name>A0A0W0Y5T2_9GAMM</name>
<evidence type="ECO:0000313" key="2">
    <source>
        <dbReference type="EMBL" id="KTD52312.1"/>
    </source>
</evidence>
<gene>
    <name evidence="2" type="ORF">Lqui_1156</name>
</gene>
<accession>A0A0W0Y5T2</accession>
<keyword evidence="3" id="KW-1185">Reference proteome</keyword>
<feature type="coiled-coil region" evidence="1">
    <location>
        <begin position="80"/>
        <end position="107"/>
    </location>
</feature>
<dbReference type="AlphaFoldDB" id="A0A0W0Y5T2"/>
<reference evidence="2 3" key="1">
    <citation type="submission" date="2015-11" db="EMBL/GenBank/DDBJ databases">
        <title>Genomic analysis of 38 Legionella species identifies large and diverse effector repertoires.</title>
        <authorList>
            <person name="Burstein D."/>
            <person name="Amaro F."/>
            <person name="Zusman T."/>
            <person name="Lifshitz Z."/>
            <person name="Cohen O."/>
            <person name="Gilbert J.A."/>
            <person name="Pupko T."/>
            <person name="Shuman H.A."/>
            <person name="Segal G."/>
        </authorList>
    </citation>
    <scope>NUCLEOTIDE SEQUENCE [LARGE SCALE GENOMIC DNA]</scope>
    <source>
        <strain evidence="2 3">CDC#1442-AUS-E</strain>
    </source>
</reference>
<evidence type="ECO:0000313" key="3">
    <source>
        <dbReference type="Proteomes" id="UP000054618"/>
    </source>
</evidence>
<organism evidence="2 3">
    <name type="scientific">Legionella quinlivanii</name>
    <dbReference type="NCBI Taxonomy" id="45073"/>
    <lineage>
        <taxon>Bacteria</taxon>
        <taxon>Pseudomonadati</taxon>
        <taxon>Pseudomonadota</taxon>
        <taxon>Gammaproteobacteria</taxon>
        <taxon>Legionellales</taxon>
        <taxon>Legionellaceae</taxon>
        <taxon>Legionella</taxon>
    </lineage>
</organism>